<dbReference type="PaxDb" id="5141-EFNCRP00000005318"/>
<name>Q7S5G4_NEUCR</name>
<dbReference type="EMBL" id="CM002242">
    <property type="protein sequence ID" value="EAA30750.1"/>
    <property type="molecule type" value="Genomic_DNA"/>
</dbReference>
<organism evidence="1 2">
    <name type="scientific">Neurospora crassa (strain ATCC 24698 / 74-OR23-1A / CBS 708.71 / DSM 1257 / FGSC 987)</name>
    <dbReference type="NCBI Taxonomy" id="367110"/>
    <lineage>
        <taxon>Eukaryota</taxon>
        <taxon>Fungi</taxon>
        <taxon>Dikarya</taxon>
        <taxon>Ascomycota</taxon>
        <taxon>Pezizomycotina</taxon>
        <taxon>Sordariomycetes</taxon>
        <taxon>Sordariomycetidae</taxon>
        <taxon>Sordariales</taxon>
        <taxon>Sordariaceae</taxon>
        <taxon>Neurospora</taxon>
    </lineage>
</organism>
<accession>Q7S5G4</accession>
<dbReference type="Proteomes" id="UP000001805">
    <property type="component" value="Chromosome 7, Linkage Group VII"/>
</dbReference>
<dbReference type="GeneID" id="3876140"/>
<dbReference type="RefSeq" id="XP_959986.1">
    <property type="nucleotide sequence ID" value="XM_954893.1"/>
</dbReference>
<dbReference type="VEuPathDB" id="FungiDB:NCU06124"/>
<sequence>MEVEKAGIIAGPRSLLVVTYKLPQQSWRRKLAGNKGGGIIGVDSKGVGCGRHRVGSECGRRDWLCLAACSIQKRSTEPLTAKGTREYSIQTWRTTFPSFLEGRLFRMQGHRPGPGPCIQQSRHRSLRAELKLELEIRCTARGTLSLTLALH</sequence>
<dbReference type="AlphaFoldDB" id="Q7S5G4"/>
<protein>
    <submittedName>
        <fullName evidence="1">Uncharacterized protein</fullName>
    </submittedName>
</protein>
<dbReference type="KEGG" id="ncr:NCU06124"/>
<keyword evidence="2" id="KW-1185">Reference proteome</keyword>
<evidence type="ECO:0000313" key="2">
    <source>
        <dbReference type="Proteomes" id="UP000001805"/>
    </source>
</evidence>
<proteinExistence type="predicted"/>
<dbReference type="InParanoid" id="Q7S5G4"/>
<gene>
    <name evidence="1" type="ORF">NCU06124</name>
</gene>
<dbReference type="HOGENOM" id="CLU_145569_0_0_1"/>
<evidence type="ECO:0000313" key="1">
    <source>
        <dbReference type="EMBL" id="EAA30750.1"/>
    </source>
</evidence>
<reference evidence="1 2" key="1">
    <citation type="journal article" date="2003" name="Nature">
        <title>The genome sequence of the filamentous fungus Neurospora crassa.</title>
        <authorList>
            <person name="Galagan J.E."/>
            <person name="Calvo S.E."/>
            <person name="Borkovich K.A."/>
            <person name="Selker E.U."/>
            <person name="Read N.D."/>
            <person name="Jaffe D."/>
            <person name="FitzHugh W."/>
            <person name="Ma L.J."/>
            <person name="Smirnov S."/>
            <person name="Purcell S."/>
            <person name="Rehman B."/>
            <person name="Elkins T."/>
            <person name="Engels R."/>
            <person name="Wang S."/>
            <person name="Nielsen C.B."/>
            <person name="Butler J."/>
            <person name="Endrizzi M."/>
            <person name="Qui D."/>
            <person name="Ianakiev P."/>
            <person name="Bell-Pedersen D."/>
            <person name="Nelson M.A."/>
            <person name="Werner-Washburne M."/>
            <person name="Selitrennikoff C.P."/>
            <person name="Kinsey J.A."/>
            <person name="Braun E.L."/>
            <person name="Zelter A."/>
            <person name="Schulte U."/>
            <person name="Kothe G.O."/>
            <person name="Jedd G."/>
            <person name="Mewes W."/>
            <person name="Staben C."/>
            <person name="Marcotte E."/>
            <person name="Greenberg D."/>
            <person name="Roy A."/>
            <person name="Foley K."/>
            <person name="Naylor J."/>
            <person name="Stange-Thomann N."/>
            <person name="Barrett R."/>
            <person name="Gnerre S."/>
            <person name="Kamal M."/>
            <person name="Kamvysselis M."/>
            <person name="Mauceli E."/>
            <person name="Bielke C."/>
            <person name="Rudd S."/>
            <person name="Frishman D."/>
            <person name="Krystofova S."/>
            <person name="Rasmussen C."/>
            <person name="Metzenberg R.L."/>
            <person name="Perkins D.D."/>
            <person name="Kroken S."/>
            <person name="Cogoni C."/>
            <person name="Macino G."/>
            <person name="Catcheside D."/>
            <person name="Li W."/>
            <person name="Pratt R.J."/>
            <person name="Osmani S.A."/>
            <person name="DeSouza C.P."/>
            <person name="Glass L."/>
            <person name="Orbach M.J."/>
            <person name="Berglund J.A."/>
            <person name="Voelker R."/>
            <person name="Yarden O."/>
            <person name="Plamann M."/>
            <person name="Seiler S."/>
            <person name="Dunlap J."/>
            <person name="Radford A."/>
            <person name="Aramayo R."/>
            <person name="Natvig D.O."/>
            <person name="Alex L.A."/>
            <person name="Mannhaupt G."/>
            <person name="Ebbole D.J."/>
            <person name="Freitag M."/>
            <person name="Paulsen I."/>
            <person name="Sachs M.S."/>
            <person name="Lander E.S."/>
            <person name="Nusbaum C."/>
            <person name="Birren B."/>
        </authorList>
    </citation>
    <scope>NUCLEOTIDE SEQUENCE [LARGE SCALE GENOMIC DNA]</scope>
    <source>
        <strain evidence="2">ATCC 24698 / 74-OR23-1A / CBS 708.71 / DSM 1257 / FGSC 987</strain>
    </source>
</reference>